<keyword evidence="2" id="KW-0732">Signal</keyword>
<proteinExistence type="predicted"/>
<dbReference type="Proteomes" id="UP001139887">
    <property type="component" value="Unassembled WGS sequence"/>
</dbReference>
<organism evidence="3 4">
    <name type="scientific">Coemansia brasiliensis</name>
    <dbReference type="NCBI Taxonomy" id="2650707"/>
    <lineage>
        <taxon>Eukaryota</taxon>
        <taxon>Fungi</taxon>
        <taxon>Fungi incertae sedis</taxon>
        <taxon>Zoopagomycota</taxon>
        <taxon>Kickxellomycotina</taxon>
        <taxon>Kickxellomycetes</taxon>
        <taxon>Kickxellales</taxon>
        <taxon>Kickxellaceae</taxon>
        <taxon>Coemansia</taxon>
    </lineage>
</organism>
<dbReference type="AlphaFoldDB" id="A0A9W8I6N9"/>
<evidence type="ECO:0000256" key="1">
    <source>
        <dbReference type="SAM" id="Phobius"/>
    </source>
</evidence>
<name>A0A9W8I6N9_9FUNG</name>
<feature type="transmembrane region" description="Helical" evidence="1">
    <location>
        <begin position="65"/>
        <end position="85"/>
    </location>
</feature>
<protein>
    <recommendedName>
        <fullName evidence="5">Transmembrane protein</fullName>
    </recommendedName>
</protein>
<feature type="signal peptide" evidence="2">
    <location>
        <begin position="1"/>
        <end position="20"/>
    </location>
</feature>
<sequence>MGAFKTILALLATVFVFVWGLPAEVTSGEEEGLVSMSVGTGMVDNSSGNKPVPQGSSKCSVGCGVGIGVGCLAGVIIIGFIFVMARRHKRKLHLLWQHRKWLATQKELPDKPVPAPPLPTKN</sequence>
<evidence type="ECO:0008006" key="5">
    <source>
        <dbReference type="Google" id="ProtNLM"/>
    </source>
</evidence>
<evidence type="ECO:0000313" key="4">
    <source>
        <dbReference type="Proteomes" id="UP001139887"/>
    </source>
</evidence>
<accession>A0A9W8I6N9</accession>
<keyword evidence="1" id="KW-1133">Transmembrane helix</keyword>
<keyword evidence="1" id="KW-0472">Membrane</keyword>
<reference evidence="3" key="1">
    <citation type="submission" date="2022-07" db="EMBL/GenBank/DDBJ databases">
        <title>Phylogenomic reconstructions and comparative analyses of Kickxellomycotina fungi.</title>
        <authorList>
            <person name="Reynolds N.K."/>
            <person name="Stajich J.E."/>
            <person name="Barry K."/>
            <person name="Grigoriev I.V."/>
            <person name="Crous P."/>
            <person name="Smith M.E."/>
        </authorList>
    </citation>
    <scope>NUCLEOTIDE SEQUENCE</scope>
    <source>
        <strain evidence="3">NRRL 1566</strain>
    </source>
</reference>
<evidence type="ECO:0000313" key="3">
    <source>
        <dbReference type="EMBL" id="KAJ2849363.1"/>
    </source>
</evidence>
<comment type="caution">
    <text evidence="3">The sequence shown here is derived from an EMBL/GenBank/DDBJ whole genome shotgun (WGS) entry which is preliminary data.</text>
</comment>
<dbReference type="EMBL" id="JANBUW010000083">
    <property type="protein sequence ID" value="KAJ2849363.1"/>
    <property type="molecule type" value="Genomic_DNA"/>
</dbReference>
<evidence type="ECO:0000256" key="2">
    <source>
        <dbReference type="SAM" id="SignalP"/>
    </source>
</evidence>
<gene>
    <name evidence="3" type="ORF">IWW36_002679</name>
</gene>
<keyword evidence="1" id="KW-0812">Transmembrane</keyword>
<keyword evidence="4" id="KW-1185">Reference proteome</keyword>
<dbReference type="OrthoDB" id="5584746at2759"/>
<feature type="chain" id="PRO_5040936955" description="Transmembrane protein" evidence="2">
    <location>
        <begin position="21"/>
        <end position="122"/>
    </location>
</feature>